<sequence>MELPPWVTELMGRAAYEFTVLQPFIPTYLHLLISALFPIYAGAHASLTRPKTAGPPTKAKGAASKSQDDRDENHEEETVSKMEGLSAMDAVWFPIMAGCTLTGLYFLIKWLEDPAILNKILGWYFGVFGCFSVGRLLADGLETAHSLVFPARYVQGGKLWRVDYGKRKVVAYTGPKKDALIRSSPLPGIFGRLPLPRSFEKLLWTLSAVPRNKSSLKFYIHSLAALTATINLYDILGLTLGIAAELYFNLVAKPWWLTNLMGFGFAYGALQLMSPTSFSVGSMILGALFFYDIYFVFYTPFMVSVAKSLDIPIKLVFPRPEEVGAEPGAKAPYAMLGLGDIILPGIMIGLALRFDLYMFYFRKQHKITNLTHTDSGSAVSGAERDDLGEDKDVNGAETVHKAPWVPLKNSFADHFWTRAFFAPPTYIESTDNATLESIDGSSFPKPYFTAAMVGYVMGMLCTLGVMQIFNHAQPALLYLVPGTLGAVWGTALVRGEIKHMWAYDEGDDDEDVKKEKDEKKDGETGEGNGKLGENAKKKPERAAKKKLEEAERKMDAEYGDHLVYFSVSRAGSRKSAAKASDGMNDDGKTDGDVAIGMQDTEGSSTALEGSSNGVVTRGKSRSAKAKSDSHVDDGGEARVKRQRVA</sequence>
<proteinExistence type="predicted"/>
<dbReference type="EMBL" id="JAWDJW010000842">
    <property type="protein sequence ID" value="KAK3079925.1"/>
    <property type="molecule type" value="Genomic_DNA"/>
</dbReference>
<gene>
    <name evidence="1" type="ORF">LTS18_003573</name>
</gene>
<reference evidence="1" key="1">
    <citation type="submission" date="2024-09" db="EMBL/GenBank/DDBJ databases">
        <title>Black Yeasts Isolated from many extreme environments.</title>
        <authorList>
            <person name="Coleine C."/>
            <person name="Stajich J.E."/>
            <person name="Selbmann L."/>
        </authorList>
    </citation>
    <scope>NUCLEOTIDE SEQUENCE</scope>
    <source>
        <strain evidence="1">CCFEE 5737</strain>
    </source>
</reference>
<comment type="caution">
    <text evidence="1">The sequence shown here is derived from an EMBL/GenBank/DDBJ whole genome shotgun (WGS) entry which is preliminary data.</text>
</comment>
<evidence type="ECO:0000313" key="2">
    <source>
        <dbReference type="Proteomes" id="UP001186974"/>
    </source>
</evidence>
<evidence type="ECO:0000313" key="1">
    <source>
        <dbReference type="EMBL" id="KAK3079925.1"/>
    </source>
</evidence>
<organism evidence="1 2">
    <name type="scientific">Coniosporium uncinatum</name>
    <dbReference type="NCBI Taxonomy" id="93489"/>
    <lineage>
        <taxon>Eukaryota</taxon>
        <taxon>Fungi</taxon>
        <taxon>Dikarya</taxon>
        <taxon>Ascomycota</taxon>
        <taxon>Pezizomycotina</taxon>
        <taxon>Dothideomycetes</taxon>
        <taxon>Dothideomycetes incertae sedis</taxon>
        <taxon>Coniosporium</taxon>
    </lineage>
</organism>
<name>A0ACC3DTN8_9PEZI</name>
<protein>
    <submittedName>
        <fullName evidence="1">Uncharacterized protein</fullName>
    </submittedName>
</protein>
<accession>A0ACC3DTN8</accession>
<dbReference type="Proteomes" id="UP001186974">
    <property type="component" value="Unassembled WGS sequence"/>
</dbReference>
<keyword evidence="2" id="KW-1185">Reference proteome</keyword>